<evidence type="ECO:0000313" key="2">
    <source>
        <dbReference type="Proteomes" id="UP000283523"/>
    </source>
</evidence>
<sequence length="85" mass="9964">MSTITRQRLAELTDDDLRDLTDFVERAITEKDRFDRNVMRTLVCDILGVCLGKPDWDVLPILLINETRRRAEKKAIEIQFNLCLN</sequence>
<evidence type="ECO:0000313" key="1">
    <source>
        <dbReference type="EMBL" id="RIV21356.1"/>
    </source>
</evidence>
<comment type="caution">
    <text evidence="1">The sequence shown here is derived from an EMBL/GenBank/DDBJ whole genome shotgun (WGS) entry which is preliminary data.</text>
</comment>
<name>A0A418M6D8_9BACT</name>
<keyword evidence="2" id="KW-1185">Reference proteome</keyword>
<dbReference type="RefSeq" id="WP_119669150.1">
    <property type="nucleotide sequence ID" value="NZ_QXED01000005.1"/>
</dbReference>
<dbReference type="OrthoDB" id="3723194at2"/>
<dbReference type="AlphaFoldDB" id="A0A418M6D8"/>
<gene>
    <name evidence="1" type="ORF">DYU11_18290</name>
</gene>
<protein>
    <submittedName>
        <fullName evidence="1">Uncharacterized protein</fullName>
    </submittedName>
</protein>
<reference evidence="1 2" key="1">
    <citation type="submission" date="2018-08" db="EMBL/GenBank/DDBJ databases">
        <title>Fibrisoma montanum sp. nov., isolated from Danxia mountain soil.</title>
        <authorList>
            <person name="Huang Y."/>
        </authorList>
    </citation>
    <scope>NUCLEOTIDE SEQUENCE [LARGE SCALE GENOMIC DNA]</scope>
    <source>
        <strain evidence="1 2">HYT19</strain>
    </source>
</reference>
<dbReference type="EMBL" id="QXED01000005">
    <property type="protein sequence ID" value="RIV21356.1"/>
    <property type="molecule type" value="Genomic_DNA"/>
</dbReference>
<proteinExistence type="predicted"/>
<organism evidence="1 2">
    <name type="scientific">Fibrisoma montanum</name>
    <dbReference type="NCBI Taxonomy" id="2305895"/>
    <lineage>
        <taxon>Bacteria</taxon>
        <taxon>Pseudomonadati</taxon>
        <taxon>Bacteroidota</taxon>
        <taxon>Cytophagia</taxon>
        <taxon>Cytophagales</taxon>
        <taxon>Spirosomataceae</taxon>
        <taxon>Fibrisoma</taxon>
    </lineage>
</organism>
<dbReference type="Proteomes" id="UP000283523">
    <property type="component" value="Unassembled WGS sequence"/>
</dbReference>
<accession>A0A418M6D8</accession>